<dbReference type="PANTHER" id="PTHR30627">
    <property type="entry name" value="PEPTIDOGLYCAN D,D-TRANSPEPTIDASE"/>
    <property type="match status" value="1"/>
</dbReference>
<evidence type="ECO:0000256" key="5">
    <source>
        <dbReference type="ARBA" id="ARBA00022519"/>
    </source>
</evidence>
<keyword evidence="10" id="KW-0573">Peptidoglycan synthesis</keyword>
<dbReference type="NCBIfam" id="TIGR03423">
    <property type="entry name" value="pbp2_mrdA"/>
    <property type="match status" value="1"/>
</dbReference>
<dbReference type="Gene3D" id="3.30.1390.30">
    <property type="entry name" value="Penicillin-binding protein 2a, domain 3"/>
    <property type="match status" value="1"/>
</dbReference>
<feature type="domain" description="Penicillin-binding protein dimerisation" evidence="16">
    <location>
        <begin position="71"/>
        <end position="241"/>
    </location>
</feature>
<dbReference type="PANTHER" id="PTHR30627:SF2">
    <property type="entry name" value="PEPTIDOGLYCAN D,D-TRANSPEPTIDASE MRDA"/>
    <property type="match status" value="1"/>
</dbReference>
<dbReference type="GO" id="GO:0005886">
    <property type="term" value="C:plasma membrane"/>
    <property type="evidence" value="ECO:0007669"/>
    <property type="project" value="UniProtKB-SubCell"/>
</dbReference>
<dbReference type="GO" id="GO:0071972">
    <property type="term" value="F:peptidoglycan L,D-transpeptidase activity"/>
    <property type="evidence" value="ECO:0007669"/>
    <property type="project" value="TreeGrafter"/>
</dbReference>
<comment type="similarity">
    <text evidence="3">Belongs to the transpeptidase family.</text>
</comment>
<evidence type="ECO:0000259" key="16">
    <source>
        <dbReference type="Pfam" id="PF03717"/>
    </source>
</evidence>
<dbReference type="InterPro" id="IPR036138">
    <property type="entry name" value="PBP_dimer_sf"/>
</dbReference>
<dbReference type="Gene3D" id="3.90.1310.10">
    <property type="entry name" value="Penicillin-binding protein 2a (Domain 2)"/>
    <property type="match status" value="1"/>
</dbReference>
<dbReference type="InterPro" id="IPR012338">
    <property type="entry name" value="Beta-lactam/transpept-like"/>
</dbReference>
<comment type="caution">
    <text evidence="17">The sequence shown here is derived from an EMBL/GenBank/DDBJ whole genome shotgun (WGS) entry which is preliminary data.</text>
</comment>
<keyword evidence="13" id="KW-0961">Cell wall biogenesis/degradation</keyword>
<reference evidence="17" key="1">
    <citation type="submission" date="2021-05" db="EMBL/GenBank/DDBJ databases">
        <authorList>
            <person name="Pietrasiak N."/>
            <person name="Ward R."/>
            <person name="Stajich J.E."/>
            <person name="Kurbessoian T."/>
        </authorList>
    </citation>
    <scope>NUCLEOTIDE SEQUENCE</scope>
    <source>
        <strain evidence="17">GSE-TBD4-15B</strain>
    </source>
</reference>
<dbReference type="SUPFAM" id="SSF56519">
    <property type="entry name" value="Penicillin binding protein dimerisation domain"/>
    <property type="match status" value="1"/>
</dbReference>
<keyword evidence="12 14" id="KW-0472">Membrane</keyword>
<accession>A0A951PCY4</accession>
<dbReference type="Gene3D" id="3.40.710.10">
    <property type="entry name" value="DD-peptidase/beta-lactamase superfamily"/>
    <property type="match status" value="1"/>
</dbReference>
<dbReference type="Pfam" id="PF00905">
    <property type="entry name" value="Transpeptidase"/>
    <property type="match status" value="1"/>
</dbReference>
<keyword evidence="11 14" id="KW-1133">Transmembrane helix</keyword>
<dbReference type="GO" id="GO:0006508">
    <property type="term" value="P:proteolysis"/>
    <property type="evidence" value="ECO:0007669"/>
    <property type="project" value="UniProtKB-KW"/>
</dbReference>
<evidence type="ECO:0000256" key="12">
    <source>
        <dbReference type="ARBA" id="ARBA00023136"/>
    </source>
</evidence>
<evidence type="ECO:0000259" key="15">
    <source>
        <dbReference type="Pfam" id="PF00905"/>
    </source>
</evidence>
<evidence type="ECO:0000256" key="1">
    <source>
        <dbReference type="ARBA" id="ARBA00004167"/>
    </source>
</evidence>
<reference evidence="17" key="2">
    <citation type="journal article" date="2022" name="Microbiol. Resour. Announc.">
        <title>Metagenome Sequencing to Explore Phylogenomics of Terrestrial Cyanobacteria.</title>
        <authorList>
            <person name="Ward R.D."/>
            <person name="Stajich J.E."/>
            <person name="Johansen J.R."/>
            <person name="Huntemann M."/>
            <person name="Clum A."/>
            <person name="Foster B."/>
            <person name="Foster B."/>
            <person name="Roux S."/>
            <person name="Palaniappan K."/>
            <person name="Varghese N."/>
            <person name="Mukherjee S."/>
            <person name="Reddy T.B.K."/>
            <person name="Daum C."/>
            <person name="Copeland A."/>
            <person name="Chen I.A."/>
            <person name="Ivanova N.N."/>
            <person name="Kyrpides N.C."/>
            <person name="Shapiro N."/>
            <person name="Eloe-Fadrosh E.A."/>
            <person name="Pietrasiak N."/>
        </authorList>
    </citation>
    <scope>NUCLEOTIDE SEQUENCE</scope>
    <source>
        <strain evidence="17">GSE-TBD4-15B</strain>
    </source>
</reference>
<protein>
    <submittedName>
        <fullName evidence="17">Penicillin-binding protein 2</fullName>
        <ecNumber evidence="17">3.4.16.4</ecNumber>
    </submittedName>
</protein>
<dbReference type="InterPro" id="IPR050515">
    <property type="entry name" value="Beta-lactam/transpept"/>
</dbReference>
<keyword evidence="8 17" id="KW-0378">Hydrolase</keyword>
<dbReference type="GO" id="GO:0009252">
    <property type="term" value="P:peptidoglycan biosynthetic process"/>
    <property type="evidence" value="ECO:0007669"/>
    <property type="project" value="UniProtKB-KW"/>
</dbReference>
<feature type="domain" description="Penicillin-binding protein transpeptidase" evidence="15">
    <location>
        <begin position="274"/>
        <end position="586"/>
    </location>
</feature>
<evidence type="ECO:0000256" key="11">
    <source>
        <dbReference type="ARBA" id="ARBA00022989"/>
    </source>
</evidence>
<organism evidence="17 18">
    <name type="scientific">Pegethrix bostrychoides GSE-TBD4-15B</name>
    <dbReference type="NCBI Taxonomy" id="2839662"/>
    <lineage>
        <taxon>Bacteria</taxon>
        <taxon>Bacillati</taxon>
        <taxon>Cyanobacteriota</taxon>
        <taxon>Cyanophyceae</taxon>
        <taxon>Oculatellales</taxon>
        <taxon>Oculatellaceae</taxon>
        <taxon>Pegethrix</taxon>
    </lineage>
</organism>
<comment type="subcellular location">
    <subcellularLocation>
        <location evidence="2">Cell membrane</location>
    </subcellularLocation>
    <subcellularLocation>
        <location evidence="1">Membrane</location>
        <topology evidence="1">Single-pass membrane protein</topology>
    </subcellularLocation>
</comment>
<evidence type="ECO:0000256" key="7">
    <source>
        <dbReference type="ARBA" id="ARBA00022692"/>
    </source>
</evidence>
<evidence type="ECO:0000313" key="17">
    <source>
        <dbReference type="EMBL" id="MBW4466885.1"/>
    </source>
</evidence>
<dbReference type="EMBL" id="JAHHHV010000071">
    <property type="protein sequence ID" value="MBW4466885.1"/>
    <property type="molecule type" value="Genomic_DNA"/>
</dbReference>
<evidence type="ECO:0000256" key="8">
    <source>
        <dbReference type="ARBA" id="ARBA00022801"/>
    </source>
</evidence>
<keyword evidence="6" id="KW-0645">Protease</keyword>
<dbReference type="GO" id="GO:0009002">
    <property type="term" value="F:serine-type D-Ala-D-Ala carboxypeptidase activity"/>
    <property type="evidence" value="ECO:0007669"/>
    <property type="project" value="UniProtKB-EC"/>
</dbReference>
<evidence type="ECO:0000256" key="4">
    <source>
        <dbReference type="ARBA" id="ARBA00022475"/>
    </source>
</evidence>
<dbReference type="GO" id="GO:0071555">
    <property type="term" value="P:cell wall organization"/>
    <property type="evidence" value="ECO:0007669"/>
    <property type="project" value="UniProtKB-KW"/>
</dbReference>
<dbReference type="Pfam" id="PF03717">
    <property type="entry name" value="PBP_dimer"/>
    <property type="match status" value="1"/>
</dbReference>
<evidence type="ECO:0000256" key="6">
    <source>
        <dbReference type="ARBA" id="ARBA00022670"/>
    </source>
</evidence>
<proteinExistence type="inferred from homology"/>
<evidence type="ECO:0000256" key="9">
    <source>
        <dbReference type="ARBA" id="ARBA00022960"/>
    </source>
</evidence>
<evidence type="ECO:0000313" key="18">
    <source>
        <dbReference type="Proteomes" id="UP000707356"/>
    </source>
</evidence>
<dbReference type="AlphaFoldDB" id="A0A951PCY4"/>
<dbReference type="InterPro" id="IPR017790">
    <property type="entry name" value="Penicillin-binding_protein_2"/>
</dbReference>
<dbReference type="Proteomes" id="UP000707356">
    <property type="component" value="Unassembled WGS sequence"/>
</dbReference>
<name>A0A951PCY4_9CYAN</name>
<dbReference type="InterPro" id="IPR005311">
    <property type="entry name" value="PBP_dimer"/>
</dbReference>
<dbReference type="GO" id="GO:0008360">
    <property type="term" value="P:regulation of cell shape"/>
    <property type="evidence" value="ECO:0007669"/>
    <property type="project" value="UniProtKB-KW"/>
</dbReference>
<evidence type="ECO:0000256" key="10">
    <source>
        <dbReference type="ARBA" id="ARBA00022984"/>
    </source>
</evidence>
<gene>
    <name evidence="17" type="primary">mrdA</name>
    <name evidence="17" type="ORF">KME07_15785</name>
</gene>
<dbReference type="SUPFAM" id="SSF56601">
    <property type="entry name" value="beta-lactamase/transpeptidase-like"/>
    <property type="match status" value="1"/>
</dbReference>
<dbReference type="GO" id="GO:0008658">
    <property type="term" value="F:penicillin binding"/>
    <property type="evidence" value="ECO:0007669"/>
    <property type="project" value="InterPro"/>
</dbReference>
<dbReference type="EC" id="3.4.16.4" evidence="17"/>
<dbReference type="InterPro" id="IPR001460">
    <property type="entry name" value="PCN-bd_Tpept"/>
</dbReference>
<evidence type="ECO:0000256" key="13">
    <source>
        <dbReference type="ARBA" id="ARBA00023316"/>
    </source>
</evidence>
<evidence type="ECO:0000256" key="2">
    <source>
        <dbReference type="ARBA" id="ARBA00004236"/>
    </source>
</evidence>
<keyword evidence="5" id="KW-0997">Cell inner membrane</keyword>
<evidence type="ECO:0000256" key="14">
    <source>
        <dbReference type="SAM" id="Phobius"/>
    </source>
</evidence>
<keyword evidence="4" id="KW-1003">Cell membrane</keyword>
<keyword evidence="17" id="KW-0121">Carboxypeptidase</keyword>
<keyword evidence="9" id="KW-0133">Cell shape</keyword>
<keyword evidence="7 14" id="KW-0812">Transmembrane</keyword>
<evidence type="ECO:0000256" key="3">
    <source>
        <dbReference type="ARBA" id="ARBA00007171"/>
    </source>
</evidence>
<feature type="transmembrane region" description="Helical" evidence="14">
    <location>
        <begin position="27"/>
        <end position="47"/>
    </location>
</feature>
<sequence>MALTQNSPLQPSTRNNARSVGRQSQSIILMLLVTLVMLGGIGTRLAYLQLFQGDRNRQLADNNRIRLIPRQPERGNILDRKGRILVGNRLSYAVFLWPISNSKQDWNSILPRLAKTLNIPAKTIQDRLEQAGYSSPVLVRIARGLSPAQVTALAEFSQELNGVQVQAEAVRNYPYGDLAAHVLGYTGEMNDEDLKTHQGEGYRLGDVIGQMGVESAFEQQLRGEWGGQQVEVDGSGRVLRVLGEQQARSGNDVQLTIDLDIQRAAERALGNRKGAIVALDPRNGSVLAMVSRPAFDPNLFSTYITDAQWKQLQSKEFPFVNRALQGYPPASTFKIVTTTAALETGKYATSDVLSTFPYLEVGGIQFWDWNRAGFGPLGFPGAMAWSSDTFFYQVALRVGDQNLIQWTRRYGFGQKTGIEIGKEEAAGLVPDEAWKQAELKEPWYAGDTVNMSIGQGYLQTSPLQVAVMFAVAANDGYRVHPHLMFDNADARNWRESLNLKPSTLEILKEGLRMVVTSGTGQAVTAPGLPALSGKSGTAEDPPRESHVWFGGFGPTDKPEIVVVAFGENSGGGGGKIAAPMVRQVLEAYFIGKQAPSAAQPADVTSD</sequence>